<gene>
    <name evidence="1" type="ORF">ADIS_1239</name>
</gene>
<name>R7ZW54_9BACT</name>
<comment type="caution">
    <text evidence="1">The sequence shown here is derived from an EMBL/GenBank/DDBJ whole genome shotgun (WGS) entry which is preliminary data.</text>
</comment>
<dbReference type="Proteomes" id="UP000013909">
    <property type="component" value="Unassembled WGS sequence"/>
</dbReference>
<organism evidence="1 2">
    <name type="scientific">Lunatimonas lonarensis</name>
    <dbReference type="NCBI Taxonomy" id="1232681"/>
    <lineage>
        <taxon>Bacteria</taxon>
        <taxon>Pseudomonadati</taxon>
        <taxon>Bacteroidota</taxon>
        <taxon>Cytophagia</taxon>
        <taxon>Cytophagales</taxon>
        <taxon>Cyclobacteriaceae</taxon>
    </lineage>
</organism>
<accession>R7ZW54</accession>
<evidence type="ECO:0008006" key="3">
    <source>
        <dbReference type="Google" id="ProtNLM"/>
    </source>
</evidence>
<protein>
    <recommendedName>
        <fullName evidence="3">Arylsulfatase</fullName>
    </recommendedName>
</protein>
<evidence type="ECO:0000313" key="1">
    <source>
        <dbReference type="EMBL" id="EON78376.1"/>
    </source>
</evidence>
<dbReference type="STRING" id="1232681.ADIS_1239"/>
<evidence type="ECO:0000313" key="2">
    <source>
        <dbReference type="Proteomes" id="UP000013909"/>
    </source>
</evidence>
<dbReference type="RefSeq" id="WP_010853385.1">
    <property type="nucleotide sequence ID" value="NZ_AQHR01000040.1"/>
</dbReference>
<reference evidence="1 2" key="1">
    <citation type="submission" date="2013-02" db="EMBL/GenBank/DDBJ databases">
        <title>A novel strain isolated from Lonar lake, Maharashtra, India.</title>
        <authorList>
            <person name="Singh A."/>
        </authorList>
    </citation>
    <scope>NUCLEOTIDE SEQUENCE [LARGE SCALE GENOMIC DNA]</scope>
    <source>
        <strain evidence="1 2">AK24</strain>
    </source>
</reference>
<dbReference type="EMBL" id="AQHR01000040">
    <property type="protein sequence ID" value="EON78376.1"/>
    <property type="molecule type" value="Genomic_DNA"/>
</dbReference>
<sequence>MESPYLANLDDEHPEEKNYAAEYPELVDRMKALLDEWEEDLNRHLPSEE</sequence>
<dbReference type="AlphaFoldDB" id="R7ZW54"/>
<proteinExistence type="predicted"/>
<keyword evidence="2" id="KW-1185">Reference proteome</keyword>